<proteinExistence type="predicted"/>
<sequence>MDHHLWASQLDALPPRTILNTLSTHARKSTSATDHVEAYLRARAAVENEYAQSLAKVQRKYADGVDGEVGIVWDRLTSELAQTIKSHADYATSLTRDFADPLHGLPYVPSSATDRLEKALKAYESAQSKIVKAQKKGGPKLLAAQQDAQDLQRQLEAQVVPEFVGVHQGTTMDRLQGLKELAVKWETGQSDMGNKRSEASQQGMMRVLGWEPEQQVSMLAIEKFGGVPLGSGRPRNMTSTPVRNSTIRRPTLPSDAGSTRSTDHASPSGGGGFASTLKSKFGRKNSTMTPPRGRTNSDAPPMRQQSTDIGGPPSAYATPLATPMEAPRGGLDDDGFSVPPVDRGQAPWERQQGRDLLDDDDEHQSGDGITALPTTVSPTTEAAPVGKFSSLALAPQPIQESESEREAALAKMQSTLLSSAPSGGQGPSRRATLRARRDVRNTMFTALDRVEDEASLGEAVRAQKGDPFAAGGEGLRASFVESVSAVIKNGTVQRAMVTGEVSLTLKDPSVATSVPLHIRLDAFEQLDKVAPNPRYLSQYPNTPGEYLLDLAALAQASTGGKGPTLFKYQVHIGDGRAGEWTPLEITPQWKPMAGESRLVLGYHANASSRLVQRDPGAVITDLALTVTLGGANVTTVQAKPPGGTWSPEARAITWTLPDVDFSPSAAPGKIAARFITEGETPAVPEPVVASFRVEGSLGTALGVSVVDEKAGWTFESVKRAVVSGKYVAE</sequence>
<comment type="caution">
    <text evidence="1">The sequence shown here is derived from an EMBL/GenBank/DDBJ whole genome shotgun (WGS) entry which is preliminary data.</text>
</comment>
<keyword evidence="2" id="KW-1185">Reference proteome</keyword>
<reference evidence="1" key="1">
    <citation type="submission" date="2023-04" db="EMBL/GenBank/DDBJ databases">
        <title>Draft Genome sequencing of Naganishia species isolated from polar environments using Oxford Nanopore Technology.</title>
        <authorList>
            <person name="Leo P."/>
            <person name="Venkateswaran K."/>
        </authorList>
    </citation>
    <scope>NUCLEOTIDE SEQUENCE</scope>
    <source>
        <strain evidence="1">MNA-CCFEE 5262</strain>
    </source>
</reference>
<evidence type="ECO:0000313" key="1">
    <source>
        <dbReference type="EMBL" id="KAJ9098978.1"/>
    </source>
</evidence>
<dbReference type="EMBL" id="JASBWS010000087">
    <property type="protein sequence ID" value="KAJ9098978.1"/>
    <property type="molecule type" value="Genomic_DNA"/>
</dbReference>
<evidence type="ECO:0000313" key="2">
    <source>
        <dbReference type="Proteomes" id="UP001230649"/>
    </source>
</evidence>
<gene>
    <name evidence="1" type="ORF">QFC20_005796</name>
</gene>
<protein>
    <submittedName>
        <fullName evidence="1">Uncharacterized protein</fullName>
    </submittedName>
</protein>
<accession>A0ACC2VHW5</accession>
<organism evidence="1 2">
    <name type="scientific">Naganishia adeliensis</name>
    <dbReference type="NCBI Taxonomy" id="92952"/>
    <lineage>
        <taxon>Eukaryota</taxon>
        <taxon>Fungi</taxon>
        <taxon>Dikarya</taxon>
        <taxon>Basidiomycota</taxon>
        <taxon>Agaricomycotina</taxon>
        <taxon>Tremellomycetes</taxon>
        <taxon>Filobasidiales</taxon>
        <taxon>Filobasidiaceae</taxon>
        <taxon>Naganishia</taxon>
    </lineage>
</organism>
<name>A0ACC2VHW5_9TREE</name>
<dbReference type="Proteomes" id="UP001230649">
    <property type="component" value="Unassembled WGS sequence"/>
</dbReference>